<dbReference type="PANTHER" id="PTHR46345">
    <property type="entry name" value="INVERTED FORMIN-2"/>
    <property type="match status" value="1"/>
</dbReference>
<reference evidence="4" key="1">
    <citation type="submission" date="2023-03" db="EMBL/GenBank/DDBJ databases">
        <title>Electrophorus voltai genome.</title>
        <authorList>
            <person name="Bian C."/>
        </authorList>
    </citation>
    <scope>NUCLEOTIDE SEQUENCE</scope>
    <source>
        <strain evidence="4">CB-2022</strain>
        <tissue evidence="4">Muscle</tissue>
    </source>
</reference>
<dbReference type="AlphaFoldDB" id="A0AAD9E2V0"/>
<dbReference type="InterPro" id="IPR042201">
    <property type="entry name" value="FH2_Formin_sf"/>
</dbReference>
<dbReference type="EMBL" id="JAROKS010000010">
    <property type="protein sequence ID" value="KAK1800387.1"/>
    <property type="molecule type" value="Genomic_DNA"/>
</dbReference>
<feature type="region of interest" description="Disordered" evidence="2">
    <location>
        <begin position="837"/>
        <end position="891"/>
    </location>
</feature>
<dbReference type="PROSITE" id="PS51444">
    <property type="entry name" value="FH2"/>
    <property type="match status" value="1"/>
</dbReference>
<organism evidence="4 5">
    <name type="scientific">Electrophorus voltai</name>
    <dbReference type="NCBI Taxonomy" id="2609070"/>
    <lineage>
        <taxon>Eukaryota</taxon>
        <taxon>Metazoa</taxon>
        <taxon>Chordata</taxon>
        <taxon>Craniata</taxon>
        <taxon>Vertebrata</taxon>
        <taxon>Euteleostomi</taxon>
        <taxon>Actinopterygii</taxon>
        <taxon>Neopterygii</taxon>
        <taxon>Teleostei</taxon>
        <taxon>Ostariophysi</taxon>
        <taxon>Gymnotiformes</taxon>
        <taxon>Gymnotoidei</taxon>
        <taxon>Gymnotidae</taxon>
        <taxon>Electrophorus</taxon>
    </lineage>
</organism>
<dbReference type="SMART" id="SM00498">
    <property type="entry name" value="FH2"/>
    <property type="match status" value="1"/>
</dbReference>
<dbReference type="InterPro" id="IPR015425">
    <property type="entry name" value="FH2_Formin"/>
</dbReference>
<comment type="caution">
    <text evidence="4">The sequence shown here is derived from an EMBL/GenBank/DDBJ whole genome shotgun (WGS) entry which is preliminary data.</text>
</comment>
<accession>A0AAD9E2V0</accession>
<evidence type="ECO:0000256" key="2">
    <source>
        <dbReference type="SAM" id="MobiDB-lite"/>
    </source>
</evidence>
<evidence type="ECO:0000313" key="4">
    <source>
        <dbReference type="EMBL" id="KAK1800387.1"/>
    </source>
</evidence>
<feature type="compositionally biased region" description="Basic and acidic residues" evidence="2">
    <location>
        <begin position="634"/>
        <end position="646"/>
    </location>
</feature>
<evidence type="ECO:0000313" key="5">
    <source>
        <dbReference type="Proteomes" id="UP001239994"/>
    </source>
</evidence>
<feature type="compositionally biased region" description="Polar residues" evidence="2">
    <location>
        <begin position="843"/>
        <end position="853"/>
    </location>
</feature>
<dbReference type="PANTHER" id="PTHR46345:SF7">
    <property type="entry name" value="FH2 DOMAIN CONTAINING 3-RELATED"/>
    <property type="match status" value="1"/>
</dbReference>
<dbReference type="Proteomes" id="UP001239994">
    <property type="component" value="Unassembled WGS sequence"/>
</dbReference>
<dbReference type="SUPFAM" id="SSF101447">
    <property type="entry name" value="Formin homology 2 domain (FH2 domain)"/>
    <property type="match status" value="1"/>
</dbReference>
<name>A0AAD9E2V0_9TELE</name>
<feature type="region of interest" description="Disordered" evidence="2">
    <location>
        <begin position="1"/>
        <end position="74"/>
    </location>
</feature>
<feature type="compositionally biased region" description="Pro residues" evidence="2">
    <location>
        <begin position="32"/>
        <end position="55"/>
    </location>
</feature>
<sequence>MDGVAVRGPPQLLVQPSSPGFLNDAAPVRLTHPPPPPPPPPAPAPPPPPPPPPPGSRGDPLSRGGTHRRSRMRNFNWDTIPQHSVVGKRNVWTARRSLEDFPLDTERIEELFSHSEQQLLTRRGNRTVKKSVWGLPVSCAAAEPVSIINSKKSMNVGIFLKQFKRPMQDIVEDVRQGNASFVPGRLRELSKLLPDDLELKKLLAFGGDVSELAEADRFLLMLVKVPGYEERLKRLLLREEFFPFIEEARNSIAVMTAAANELLACDDLHSIIHLVLKAGNYMNAGGYAGRALGFRMTSLLRLVDTKANKPGMNLMHYVAMQALQIDPNLRNFPEQLQHIGEASRIHKQEVEMDFQREMEKIKEAKTHASRQCELQPQLEEFLQVAESRLADMEASLRELDSLSGAVAEYFCEDPATFRLEECCFIFHSFCEKFERAIQQENSERETLEKRRRQQREKEALERVAKRRSITICSARDTGSAPESTALETILTSFLTEHAPRRRQPSANRENSAEVLSRGEARPECPGLAACSPAKAEEAETRVSDSRPLEQSHLFEAKVGETGVLNGEQPQEVGKGSRTVEEETRSTATLHSPAVHQGGWSVEDKATPKSSTYKARHCRRVVVRNASVVSEEEPCEKRGDQEEKQEVASRVSPCQAVSKGLSGLGAQVSPCQAVGESLDNLASQVSPCQAVGESLDNLASQVSPCQAVGESLDNLASQVSPCQAITTTSPNRDPKFQRVWDAVSSPLPREMRDMDVGLQSGYNGPGSPWTVLSPHILPQSPAQRRRHSFSSTTFDDEPDDGVWALPDTPVRGRLPLLPFTCRSYEHSLSASVLYDTGGKPSPLSARSSGRTPTQGPLLRSVSVGDGPDHPRSHFGVLFPRRHGREPTVAKRPEPSALVTFFRRFGEKGRPASVGEAHNTKT</sequence>
<feature type="domain" description="FH2" evidence="3">
    <location>
        <begin position="62"/>
        <end position="459"/>
    </location>
</feature>
<feature type="region of interest" description="Disordered" evidence="2">
    <location>
        <begin position="629"/>
        <end position="649"/>
    </location>
</feature>
<dbReference type="Gene3D" id="1.20.58.2220">
    <property type="entry name" value="Formin, FH2 domain"/>
    <property type="match status" value="1"/>
</dbReference>
<feature type="coiled-coil region" evidence="1">
    <location>
        <begin position="430"/>
        <end position="463"/>
    </location>
</feature>
<proteinExistence type="predicted"/>
<dbReference type="Pfam" id="PF02181">
    <property type="entry name" value="FH2"/>
    <property type="match status" value="1"/>
</dbReference>
<feature type="region of interest" description="Disordered" evidence="2">
    <location>
        <begin position="563"/>
        <end position="607"/>
    </location>
</feature>
<keyword evidence="1" id="KW-0175">Coiled coil</keyword>
<keyword evidence="5" id="KW-1185">Reference proteome</keyword>
<evidence type="ECO:0000259" key="3">
    <source>
        <dbReference type="PROSITE" id="PS51444"/>
    </source>
</evidence>
<gene>
    <name evidence="4" type="ORF">P4O66_005624</name>
</gene>
<evidence type="ECO:0000256" key="1">
    <source>
        <dbReference type="SAM" id="Coils"/>
    </source>
</evidence>
<feature type="region of interest" description="Disordered" evidence="2">
    <location>
        <begin position="494"/>
        <end position="526"/>
    </location>
</feature>
<protein>
    <recommendedName>
        <fullName evidence="3">FH2 domain-containing protein</fullName>
    </recommendedName>
</protein>